<comment type="caution">
    <text evidence="4">The sequence shown here is derived from an EMBL/GenBank/DDBJ whole genome shotgun (WGS) entry which is preliminary data.</text>
</comment>
<dbReference type="CDD" id="cd05282">
    <property type="entry name" value="ETR_like"/>
    <property type="match status" value="1"/>
</dbReference>
<dbReference type="InterPro" id="IPR036291">
    <property type="entry name" value="NAD(P)-bd_dom_sf"/>
</dbReference>
<dbReference type="RefSeq" id="WP_120748099.1">
    <property type="nucleotide sequence ID" value="NZ_RBAH01000010.1"/>
</dbReference>
<reference evidence="4 5" key="1">
    <citation type="journal article" date="2007" name="Int. J. Syst. Evol. Microbiol.">
        <title>Paenibacillus ginsengarvi sp. nov., isolated from soil from ginseng cultivation.</title>
        <authorList>
            <person name="Yoon M.H."/>
            <person name="Ten L.N."/>
            <person name="Im W.T."/>
        </authorList>
    </citation>
    <scope>NUCLEOTIDE SEQUENCE [LARGE SCALE GENOMIC DNA]</scope>
    <source>
        <strain evidence="4 5">KCTC 13059</strain>
    </source>
</reference>
<dbReference type="Proteomes" id="UP000282311">
    <property type="component" value="Unassembled WGS sequence"/>
</dbReference>
<sequence length="327" mass="35921">MYGQTVYYREYGEPHEVLTVERREVAEPGPGEIVAEMACRPINPSDWIPIRGAYRHRTSLPGIPGYEGVGTVVRVGPDVPPDMLGKRVLPLRGEGTWQQYVKTSASLAVPVPDFVPDSDASRLYINPLTAWVVCKMLLGNGRPDRYYLLVNACSSAIGRIFAQWAAVFGYRLIAVIRKAEHRQELLRLGAWQVVDSSQTDLREAVLDLTNGRGADAAIDSIGGSDGYRLAQAVRRCGLFLSIGLLSGIQVDWQRIGTKLGVEGKLFHLRHWVASASDDAWQSAFTQLFALYRQKQLDLGKPAASFTLSEAAQAVRAAEQSGGKVLLI</sequence>
<dbReference type="SUPFAM" id="SSF50129">
    <property type="entry name" value="GroES-like"/>
    <property type="match status" value="1"/>
</dbReference>
<dbReference type="PANTHER" id="PTHR48106:SF2">
    <property type="entry name" value="ZN2+-BINDING DEHYDROGENASE"/>
    <property type="match status" value="1"/>
</dbReference>
<accession>A0A3B0CC35</accession>
<dbReference type="InterPro" id="IPR013149">
    <property type="entry name" value="ADH-like_C"/>
</dbReference>
<dbReference type="SMART" id="SM00829">
    <property type="entry name" value="PKS_ER"/>
    <property type="match status" value="1"/>
</dbReference>
<dbReference type="GO" id="GO:0016651">
    <property type="term" value="F:oxidoreductase activity, acting on NAD(P)H"/>
    <property type="evidence" value="ECO:0007669"/>
    <property type="project" value="TreeGrafter"/>
</dbReference>
<dbReference type="EMBL" id="RBAH01000010">
    <property type="protein sequence ID" value="RKN83935.1"/>
    <property type="molecule type" value="Genomic_DNA"/>
</dbReference>
<evidence type="ECO:0000259" key="3">
    <source>
        <dbReference type="SMART" id="SM00829"/>
    </source>
</evidence>
<keyword evidence="1" id="KW-0521">NADP</keyword>
<dbReference type="InterPro" id="IPR020843">
    <property type="entry name" value="ER"/>
</dbReference>
<dbReference type="Gene3D" id="3.90.180.10">
    <property type="entry name" value="Medium-chain alcohol dehydrogenases, catalytic domain"/>
    <property type="match status" value="2"/>
</dbReference>
<dbReference type="SUPFAM" id="SSF51735">
    <property type="entry name" value="NAD(P)-binding Rossmann-fold domains"/>
    <property type="match status" value="1"/>
</dbReference>
<dbReference type="OrthoDB" id="9787435at2"/>
<proteinExistence type="predicted"/>
<keyword evidence="5" id="KW-1185">Reference proteome</keyword>
<evidence type="ECO:0000256" key="1">
    <source>
        <dbReference type="ARBA" id="ARBA00022857"/>
    </source>
</evidence>
<evidence type="ECO:0000313" key="4">
    <source>
        <dbReference type="EMBL" id="RKN83935.1"/>
    </source>
</evidence>
<feature type="domain" description="Enoyl reductase (ER)" evidence="3">
    <location>
        <begin position="13"/>
        <end position="326"/>
    </location>
</feature>
<name>A0A3B0CC35_9BACL</name>
<dbReference type="Pfam" id="PF00107">
    <property type="entry name" value="ADH_zinc_N"/>
    <property type="match status" value="1"/>
</dbReference>
<dbReference type="Gene3D" id="3.40.50.720">
    <property type="entry name" value="NAD(P)-binding Rossmann-like Domain"/>
    <property type="match status" value="1"/>
</dbReference>
<dbReference type="InterPro" id="IPR011032">
    <property type="entry name" value="GroES-like_sf"/>
</dbReference>
<dbReference type="Pfam" id="PF08240">
    <property type="entry name" value="ADH_N"/>
    <property type="match status" value="1"/>
</dbReference>
<protein>
    <submittedName>
        <fullName evidence="4">Alcohol dehydrogenase</fullName>
    </submittedName>
</protein>
<gene>
    <name evidence="4" type="ORF">D7M11_15245</name>
</gene>
<evidence type="ECO:0000256" key="2">
    <source>
        <dbReference type="ARBA" id="ARBA00023002"/>
    </source>
</evidence>
<evidence type="ECO:0000313" key="5">
    <source>
        <dbReference type="Proteomes" id="UP000282311"/>
    </source>
</evidence>
<dbReference type="InterPro" id="IPR013154">
    <property type="entry name" value="ADH-like_N"/>
</dbReference>
<dbReference type="GO" id="GO:0070402">
    <property type="term" value="F:NADPH binding"/>
    <property type="evidence" value="ECO:0007669"/>
    <property type="project" value="TreeGrafter"/>
</dbReference>
<organism evidence="4 5">
    <name type="scientific">Paenibacillus ginsengarvi</name>
    <dbReference type="NCBI Taxonomy" id="400777"/>
    <lineage>
        <taxon>Bacteria</taxon>
        <taxon>Bacillati</taxon>
        <taxon>Bacillota</taxon>
        <taxon>Bacilli</taxon>
        <taxon>Bacillales</taxon>
        <taxon>Paenibacillaceae</taxon>
        <taxon>Paenibacillus</taxon>
    </lineage>
</organism>
<dbReference type="PANTHER" id="PTHR48106">
    <property type="entry name" value="QUINONE OXIDOREDUCTASE PIG3-RELATED"/>
    <property type="match status" value="1"/>
</dbReference>
<keyword evidence="2" id="KW-0560">Oxidoreductase</keyword>
<dbReference type="AlphaFoldDB" id="A0A3B0CC35"/>